<accession>Q8W5Q4</accession>
<evidence type="ECO:0000256" key="1">
    <source>
        <dbReference type="SAM" id="Phobius"/>
    </source>
</evidence>
<evidence type="ECO:0000313" key="2">
    <source>
        <dbReference type="EMBL" id="AAL31053.1"/>
    </source>
</evidence>
<organism evidence="2 3">
    <name type="scientific">Oryza sativa subsp. japonica</name>
    <name type="common">Rice</name>
    <dbReference type="NCBI Taxonomy" id="39947"/>
    <lineage>
        <taxon>Eukaryota</taxon>
        <taxon>Viridiplantae</taxon>
        <taxon>Streptophyta</taxon>
        <taxon>Embryophyta</taxon>
        <taxon>Tracheophyta</taxon>
        <taxon>Spermatophyta</taxon>
        <taxon>Magnoliopsida</taxon>
        <taxon>Liliopsida</taxon>
        <taxon>Poales</taxon>
        <taxon>Poaceae</taxon>
        <taxon>BOP clade</taxon>
        <taxon>Oryzoideae</taxon>
        <taxon>Oryzeae</taxon>
        <taxon>Oryzinae</taxon>
        <taxon>Oryza</taxon>
        <taxon>Oryza sativa</taxon>
    </lineage>
</organism>
<evidence type="ECO:0000313" key="3">
    <source>
        <dbReference type="Proteomes" id="UP000000763"/>
    </source>
</evidence>
<name>Q8W5Q4_ORYSJ</name>
<keyword evidence="1" id="KW-0472">Membrane</keyword>
<proteinExistence type="predicted"/>
<feature type="transmembrane region" description="Helical" evidence="1">
    <location>
        <begin position="99"/>
        <end position="118"/>
    </location>
</feature>
<gene>
    <name evidence="2" type="primary">OSJNBb0044B19.14</name>
</gene>
<dbReference type="Proteomes" id="UP000000763">
    <property type="component" value="Chromosome 10"/>
</dbReference>
<reference evidence="3" key="1">
    <citation type="journal article" date="2005" name="Nature">
        <title>The map-based sequence of the rice genome.</title>
        <authorList>
            <consortium name="International rice genome sequencing project (IRGSP)"/>
            <person name="Matsumoto T."/>
            <person name="Wu J."/>
            <person name="Kanamori H."/>
            <person name="Katayose Y."/>
            <person name="Fujisawa M."/>
            <person name="Namiki N."/>
            <person name="Mizuno H."/>
            <person name="Yamamoto K."/>
            <person name="Antonio B.A."/>
            <person name="Baba T."/>
            <person name="Sakata K."/>
            <person name="Nagamura Y."/>
            <person name="Aoki H."/>
            <person name="Arikawa K."/>
            <person name="Arita K."/>
            <person name="Bito T."/>
            <person name="Chiden Y."/>
            <person name="Fujitsuka N."/>
            <person name="Fukunaka R."/>
            <person name="Hamada M."/>
            <person name="Harada C."/>
            <person name="Hayashi A."/>
            <person name="Hijishita S."/>
            <person name="Honda M."/>
            <person name="Hosokawa S."/>
            <person name="Ichikawa Y."/>
            <person name="Idonuma A."/>
            <person name="Iijima M."/>
            <person name="Ikeda M."/>
            <person name="Ikeno M."/>
            <person name="Ito K."/>
            <person name="Ito S."/>
            <person name="Ito T."/>
            <person name="Ito Y."/>
            <person name="Ito Y."/>
            <person name="Iwabuchi A."/>
            <person name="Kamiya K."/>
            <person name="Karasawa W."/>
            <person name="Kurita K."/>
            <person name="Katagiri S."/>
            <person name="Kikuta A."/>
            <person name="Kobayashi H."/>
            <person name="Kobayashi N."/>
            <person name="Machita K."/>
            <person name="Maehara T."/>
            <person name="Masukawa M."/>
            <person name="Mizubayashi T."/>
            <person name="Mukai Y."/>
            <person name="Nagasaki H."/>
            <person name="Nagata Y."/>
            <person name="Naito S."/>
            <person name="Nakashima M."/>
            <person name="Nakama Y."/>
            <person name="Nakamichi Y."/>
            <person name="Nakamura M."/>
            <person name="Meguro A."/>
            <person name="Negishi M."/>
            <person name="Ohta I."/>
            <person name="Ohta T."/>
            <person name="Okamoto M."/>
            <person name="Ono N."/>
            <person name="Saji S."/>
            <person name="Sakaguchi M."/>
            <person name="Sakai K."/>
            <person name="Shibata M."/>
            <person name="Shimokawa T."/>
            <person name="Song J."/>
            <person name="Takazaki Y."/>
            <person name="Terasawa K."/>
            <person name="Tsugane M."/>
            <person name="Tsuji K."/>
            <person name="Ueda S."/>
            <person name="Waki K."/>
            <person name="Yamagata H."/>
            <person name="Yamamoto M."/>
            <person name="Yamamoto S."/>
            <person name="Yamane H."/>
            <person name="Yoshiki S."/>
            <person name="Yoshihara R."/>
            <person name="Yukawa K."/>
            <person name="Zhong H."/>
            <person name="Yano M."/>
            <person name="Yuan Q."/>
            <person name="Ouyang S."/>
            <person name="Liu J."/>
            <person name="Jones K.M."/>
            <person name="Gansberger K."/>
            <person name="Moffat K."/>
            <person name="Hill J."/>
            <person name="Bera J."/>
            <person name="Fadrosh D."/>
            <person name="Jin S."/>
            <person name="Johri S."/>
            <person name="Kim M."/>
            <person name="Overton L."/>
            <person name="Reardon M."/>
            <person name="Tsitrin T."/>
            <person name="Vuong H."/>
            <person name="Weaver B."/>
            <person name="Ciecko A."/>
            <person name="Tallon L."/>
            <person name="Jackson J."/>
            <person name="Pai G."/>
            <person name="Aken S.V."/>
            <person name="Utterback T."/>
            <person name="Reidmuller S."/>
            <person name="Feldblyum T."/>
            <person name="Hsiao J."/>
            <person name="Zismann V."/>
            <person name="Iobst S."/>
            <person name="de Vazeille A.R."/>
            <person name="Buell C.R."/>
            <person name="Ying K."/>
            <person name="Li Y."/>
            <person name="Lu T."/>
            <person name="Huang Y."/>
            <person name="Zhao Q."/>
            <person name="Feng Q."/>
            <person name="Zhang L."/>
            <person name="Zhu J."/>
            <person name="Weng Q."/>
            <person name="Mu J."/>
            <person name="Lu Y."/>
            <person name="Fan D."/>
            <person name="Liu Y."/>
            <person name="Guan J."/>
            <person name="Zhang Y."/>
            <person name="Yu S."/>
            <person name="Liu X."/>
            <person name="Zhang Y."/>
            <person name="Hong G."/>
            <person name="Han B."/>
            <person name="Choisne N."/>
            <person name="Demange N."/>
            <person name="Orjeda G."/>
            <person name="Samain S."/>
            <person name="Cattolico L."/>
            <person name="Pelletier E."/>
            <person name="Couloux A."/>
            <person name="Segurens B."/>
            <person name="Wincker P."/>
            <person name="D'Hont A."/>
            <person name="Scarpelli C."/>
            <person name="Weissenbach J."/>
            <person name="Salanoubat M."/>
            <person name="Quetier F."/>
            <person name="Yu Y."/>
            <person name="Kim H.R."/>
            <person name="Rambo T."/>
            <person name="Currie J."/>
            <person name="Collura K."/>
            <person name="Luo M."/>
            <person name="Yang T."/>
            <person name="Ammiraju J.S.S."/>
            <person name="Engler F."/>
            <person name="Soderlund C."/>
            <person name="Wing R.A."/>
            <person name="Palmer L.E."/>
            <person name="de la Bastide M."/>
            <person name="Spiegel L."/>
            <person name="Nascimento L."/>
            <person name="Zutavern T."/>
            <person name="O'Shaughnessy A."/>
            <person name="Dike S."/>
            <person name="Dedhia N."/>
            <person name="Preston R."/>
            <person name="Balija V."/>
            <person name="McCombie W.R."/>
            <person name="Chow T."/>
            <person name="Chen H."/>
            <person name="Chung M."/>
            <person name="Chen C."/>
            <person name="Shaw J."/>
            <person name="Wu H."/>
            <person name="Hsiao K."/>
            <person name="Chao Y."/>
            <person name="Chu M."/>
            <person name="Cheng C."/>
            <person name="Hour A."/>
            <person name="Lee P."/>
            <person name="Lin S."/>
            <person name="Lin Y."/>
            <person name="Liou J."/>
            <person name="Liu S."/>
            <person name="Hsing Y."/>
            <person name="Raghuvanshi S."/>
            <person name="Mohanty A."/>
            <person name="Bharti A.K."/>
            <person name="Gaur A."/>
            <person name="Gupta V."/>
            <person name="Kumar D."/>
            <person name="Ravi V."/>
            <person name="Vij S."/>
            <person name="Kapur A."/>
            <person name="Khurana P."/>
            <person name="Khurana P."/>
            <person name="Khurana J.P."/>
            <person name="Tyagi A.K."/>
            <person name="Gaikwad K."/>
            <person name="Singh A."/>
            <person name="Dalal V."/>
            <person name="Srivastava S."/>
            <person name="Dixit A."/>
            <person name="Pal A.K."/>
            <person name="Ghazi I.A."/>
            <person name="Yadav M."/>
            <person name="Pandit A."/>
            <person name="Bhargava A."/>
            <person name="Sureshbabu K."/>
            <person name="Batra K."/>
            <person name="Sharma T.R."/>
            <person name="Mohapatra T."/>
            <person name="Singh N.K."/>
            <person name="Messing J."/>
            <person name="Nelson A.B."/>
            <person name="Fuks G."/>
            <person name="Kavchok S."/>
            <person name="Keizer G."/>
            <person name="Linton E."/>
            <person name="Llaca V."/>
            <person name="Song R."/>
            <person name="Tanyolac B."/>
            <person name="Young S."/>
            <person name="Ho-Il K."/>
            <person name="Hahn J.H."/>
            <person name="Sangsakoo G."/>
            <person name="Vanavichit A."/>
            <person name="de Mattos Luiz.A.T."/>
            <person name="Zimmer P.D."/>
            <person name="Malone G."/>
            <person name="Dellagostin O."/>
            <person name="de Oliveira A.C."/>
            <person name="Bevan M."/>
            <person name="Bancroft I."/>
            <person name="Minx P."/>
            <person name="Cordum H."/>
            <person name="Wilson R."/>
            <person name="Cheng Z."/>
            <person name="Jin W."/>
            <person name="Jiang J."/>
            <person name="Leong S.A."/>
            <person name="Iwama H."/>
            <person name="Gojobori T."/>
            <person name="Itoh T."/>
            <person name="Niimura Y."/>
            <person name="Fujii Y."/>
            <person name="Habara T."/>
            <person name="Sakai H."/>
            <person name="Sato Y."/>
            <person name="Wilson G."/>
            <person name="Kumar K."/>
            <person name="McCouch S."/>
            <person name="Juretic N."/>
            <person name="Hoen D."/>
            <person name="Wright S."/>
            <person name="Bruskiewich R."/>
            <person name="Bureau T."/>
            <person name="Miyao A."/>
            <person name="Hirochika H."/>
            <person name="Nishikawa T."/>
            <person name="Kadowaki K."/>
            <person name="Sugiura M."/>
            <person name="Burr B."/>
            <person name="Sasaki T."/>
        </authorList>
    </citation>
    <scope>NUCLEOTIDE SEQUENCE [LARGE SCALE GENOMIC DNA]</scope>
    <source>
        <strain evidence="3">cv. Nipponbare</strain>
    </source>
</reference>
<protein>
    <submittedName>
        <fullName evidence="2">Apyrase</fullName>
    </submittedName>
</protein>
<dbReference type="EMBL" id="AC078893">
    <property type="protein sequence ID" value="AAL31053.1"/>
    <property type="molecule type" value="Genomic_DNA"/>
</dbReference>
<keyword evidence="1" id="KW-1133">Transmembrane helix</keyword>
<reference evidence="3" key="2">
    <citation type="journal article" date="2008" name="Nucleic Acids Res.">
        <title>The rice annotation project database (RAP-DB): 2008 update.</title>
        <authorList>
            <consortium name="The rice annotation project (RAP)"/>
        </authorList>
    </citation>
    <scope>GENOME REANNOTATION</scope>
    <source>
        <strain evidence="3">cv. Nipponbare</strain>
    </source>
</reference>
<dbReference type="AlphaFoldDB" id="Q8W5Q4"/>
<keyword evidence="1" id="KW-0812">Transmembrane</keyword>
<sequence>MSGGLAPHVILNVLSHLQGEGLEQGRRRPELGSQLTAAEAGHKEAVKLSPPACIRNRMPSSPDLLVSGADVDAKNMRRYSALPSAHPDTLADRLHRYRGVLLVILTPLALISLVFLLMPRSPASSTAGAGRRWGPVDANKCAVIFDAEISRSHVHVFRFDANLDLLALMRKGKARDGAGRGDGGGLKVA</sequence>